<dbReference type="SUPFAM" id="SSF46689">
    <property type="entry name" value="Homeodomain-like"/>
    <property type="match status" value="1"/>
</dbReference>
<protein>
    <submittedName>
        <fullName evidence="6">TetR family transcriptional regulator</fullName>
    </submittedName>
</protein>
<reference evidence="6 7" key="1">
    <citation type="submission" date="2019-03" db="EMBL/GenBank/DDBJ databases">
        <title>Genomic Encyclopedia of Type Strains, Phase IV (KMG-IV): sequencing the most valuable type-strain genomes for metagenomic binning, comparative biology and taxonomic classification.</title>
        <authorList>
            <person name="Goeker M."/>
        </authorList>
    </citation>
    <scope>NUCLEOTIDE SEQUENCE [LARGE SCALE GENOMIC DNA]</scope>
    <source>
        <strain evidence="6 7">DSM 45934</strain>
    </source>
</reference>
<evidence type="ECO:0000256" key="4">
    <source>
        <dbReference type="PROSITE-ProRule" id="PRU00335"/>
    </source>
</evidence>
<comment type="caution">
    <text evidence="6">The sequence shown here is derived from an EMBL/GenBank/DDBJ whole genome shotgun (WGS) entry which is preliminary data.</text>
</comment>
<evidence type="ECO:0000259" key="5">
    <source>
        <dbReference type="PROSITE" id="PS50977"/>
    </source>
</evidence>
<keyword evidence="1" id="KW-0805">Transcription regulation</keyword>
<evidence type="ECO:0000256" key="1">
    <source>
        <dbReference type="ARBA" id="ARBA00023015"/>
    </source>
</evidence>
<name>A0A4R2JX19_9PSEU</name>
<dbReference type="AlphaFoldDB" id="A0A4R2JX19"/>
<gene>
    <name evidence="6" type="ORF">EV192_101865</name>
</gene>
<dbReference type="PRINTS" id="PR00455">
    <property type="entry name" value="HTHTETR"/>
</dbReference>
<dbReference type="Proteomes" id="UP000295680">
    <property type="component" value="Unassembled WGS sequence"/>
</dbReference>
<organism evidence="6 7">
    <name type="scientific">Actinocrispum wychmicini</name>
    <dbReference type="NCBI Taxonomy" id="1213861"/>
    <lineage>
        <taxon>Bacteria</taxon>
        <taxon>Bacillati</taxon>
        <taxon>Actinomycetota</taxon>
        <taxon>Actinomycetes</taxon>
        <taxon>Pseudonocardiales</taxon>
        <taxon>Pseudonocardiaceae</taxon>
        <taxon>Actinocrispum</taxon>
    </lineage>
</organism>
<dbReference type="RefSeq" id="WP_243726619.1">
    <property type="nucleotide sequence ID" value="NZ_SLWS01000001.1"/>
</dbReference>
<dbReference type="Gene3D" id="1.10.357.10">
    <property type="entry name" value="Tetracycline Repressor, domain 2"/>
    <property type="match status" value="1"/>
</dbReference>
<keyword evidence="2 4" id="KW-0238">DNA-binding</keyword>
<dbReference type="InterPro" id="IPR050109">
    <property type="entry name" value="HTH-type_TetR-like_transc_reg"/>
</dbReference>
<sequence length="192" mass="20780">MNAKERLLAAAVDYVAEHGVGDRSLRQIAGALGTSHRMLIYHFGSKEGLLVAIIRTVEARQLEIMASMAAVPGESPGDAARRYWQGLANPALWPNERLFFEVYGQALQGRPGTTHLLNDIVDSWVKPLTAMIVSHGFSEADAMAHARLGLAVTRGLLLDLLATGDRAATDAAMDKFIEMYEGQLPGRANPLS</sequence>
<feature type="domain" description="HTH tetR-type" evidence="5">
    <location>
        <begin position="1"/>
        <end position="61"/>
    </location>
</feature>
<dbReference type="GO" id="GO:0000976">
    <property type="term" value="F:transcription cis-regulatory region binding"/>
    <property type="evidence" value="ECO:0007669"/>
    <property type="project" value="TreeGrafter"/>
</dbReference>
<evidence type="ECO:0000313" key="6">
    <source>
        <dbReference type="EMBL" id="TCO65081.1"/>
    </source>
</evidence>
<dbReference type="PANTHER" id="PTHR30055">
    <property type="entry name" value="HTH-TYPE TRANSCRIPTIONAL REGULATOR RUTR"/>
    <property type="match status" value="1"/>
</dbReference>
<dbReference type="InterPro" id="IPR009057">
    <property type="entry name" value="Homeodomain-like_sf"/>
</dbReference>
<keyword evidence="3" id="KW-0804">Transcription</keyword>
<dbReference type="PROSITE" id="PS50977">
    <property type="entry name" value="HTH_TETR_2"/>
    <property type="match status" value="1"/>
</dbReference>
<keyword evidence="7" id="KW-1185">Reference proteome</keyword>
<dbReference type="EMBL" id="SLWS01000001">
    <property type="protein sequence ID" value="TCO65081.1"/>
    <property type="molecule type" value="Genomic_DNA"/>
</dbReference>
<evidence type="ECO:0000256" key="3">
    <source>
        <dbReference type="ARBA" id="ARBA00023163"/>
    </source>
</evidence>
<evidence type="ECO:0000313" key="7">
    <source>
        <dbReference type="Proteomes" id="UP000295680"/>
    </source>
</evidence>
<dbReference type="PANTHER" id="PTHR30055:SF234">
    <property type="entry name" value="HTH-TYPE TRANSCRIPTIONAL REGULATOR BETI"/>
    <property type="match status" value="1"/>
</dbReference>
<feature type="DNA-binding region" description="H-T-H motif" evidence="4">
    <location>
        <begin position="24"/>
        <end position="43"/>
    </location>
</feature>
<dbReference type="Pfam" id="PF00440">
    <property type="entry name" value="TetR_N"/>
    <property type="match status" value="1"/>
</dbReference>
<proteinExistence type="predicted"/>
<evidence type="ECO:0000256" key="2">
    <source>
        <dbReference type="ARBA" id="ARBA00023125"/>
    </source>
</evidence>
<dbReference type="InterPro" id="IPR001647">
    <property type="entry name" value="HTH_TetR"/>
</dbReference>
<accession>A0A4R2JX19</accession>
<dbReference type="GO" id="GO:0003700">
    <property type="term" value="F:DNA-binding transcription factor activity"/>
    <property type="evidence" value="ECO:0007669"/>
    <property type="project" value="TreeGrafter"/>
</dbReference>